<feature type="binding site" evidence="3">
    <location>
        <position position="182"/>
    </location>
    <ligand>
        <name>Mn(2+)</name>
        <dbReference type="ChEBI" id="CHEBI:29035"/>
        <label>1</label>
    </ligand>
</feature>
<evidence type="ECO:0000256" key="2">
    <source>
        <dbReference type="ARBA" id="ARBA00022801"/>
    </source>
</evidence>
<dbReference type="InterPro" id="IPR006035">
    <property type="entry name" value="Ureohydrolase"/>
</dbReference>
<feature type="binding site" evidence="3">
    <location>
        <position position="272"/>
    </location>
    <ligand>
        <name>Mn(2+)</name>
        <dbReference type="ChEBI" id="CHEBI:29035"/>
        <label>1</label>
    </ligand>
</feature>
<dbReference type="Gene3D" id="3.40.800.10">
    <property type="entry name" value="Ureohydrolase domain"/>
    <property type="match status" value="1"/>
</dbReference>
<dbReference type="RefSeq" id="WP_188951940.1">
    <property type="nucleotide sequence ID" value="NZ_BMIB01000002.1"/>
</dbReference>
<protein>
    <submittedName>
        <fullName evidence="5">Agmatinase</fullName>
    </submittedName>
</protein>
<dbReference type="GO" id="GO:0046872">
    <property type="term" value="F:metal ion binding"/>
    <property type="evidence" value="ECO:0007669"/>
    <property type="project" value="UniProtKB-KW"/>
</dbReference>
<dbReference type="Proteomes" id="UP000627292">
    <property type="component" value="Unassembled WGS sequence"/>
</dbReference>
<proteinExistence type="inferred from homology"/>
<dbReference type="PANTHER" id="PTHR11358">
    <property type="entry name" value="ARGINASE/AGMATINASE"/>
    <property type="match status" value="1"/>
</dbReference>
<name>A0A917IXP3_9BACT</name>
<dbReference type="SUPFAM" id="SSF52768">
    <property type="entry name" value="Arginase/deacetylase"/>
    <property type="match status" value="1"/>
</dbReference>
<evidence type="ECO:0000313" key="6">
    <source>
        <dbReference type="Proteomes" id="UP000627292"/>
    </source>
</evidence>
<comment type="caution">
    <text evidence="5">The sequence shown here is derived from an EMBL/GenBank/DDBJ whole genome shotgun (WGS) entry which is preliminary data.</text>
</comment>
<accession>A0A917IXP3</accession>
<keyword evidence="6" id="KW-1185">Reference proteome</keyword>
<evidence type="ECO:0000256" key="1">
    <source>
        <dbReference type="ARBA" id="ARBA00022723"/>
    </source>
</evidence>
<dbReference type="InterPro" id="IPR023696">
    <property type="entry name" value="Ureohydrolase_dom_sf"/>
</dbReference>
<dbReference type="PROSITE" id="PS51409">
    <property type="entry name" value="ARGINASE_2"/>
    <property type="match status" value="1"/>
</dbReference>
<evidence type="ECO:0000256" key="4">
    <source>
        <dbReference type="PROSITE-ProRule" id="PRU00742"/>
    </source>
</evidence>
<evidence type="ECO:0000256" key="3">
    <source>
        <dbReference type="PIRSR" id="PIRSR036979-1"/>
    </source>
</evidence>
<feature type="binding site" evidence="3">
    <location>
        <position position="274"/>
    </location>
    <ligand>
        <name>Mn(2+)</name>
        <dbReference type="ChEBI" id="CHEBI:29035"/>
        <label>1</label>
    </ligand>
</feature>
<dbReference type="PANTHER" id="PTHR11358:SF26">
    <property type="entry name" value="GUANIDINO ACID HYDROLASE, MITOCHONDRIAL"/>
    <property type="match status" value="1"/>
</dbReference>
<sequence>MEDLAGFNPNVAGNPHNNIFGLPFTEEDAALVLLPVPWEVTISCSAGTARCADHIFKASMHVDIFDPDVPDAWKKGFFMRDINRKVLLKSDYLRKEAELYLDYVSRGDDVDKNKFMCKSLKEINEGSELMNKWVYDQTRELLSRDKLVGLIGGDHSTALGYWKAQAEKHGDFGILQLDAHCDLRRCYCSFNYSHSSVMYNALNEIPELKKLVQLGVRDFCEEEWDYLNNNKDRVVTFFDRRIKEDLYEGKLWRDIADDIVAQLPQKVHISFDVDGLDPKLCPNAAAPVHGGYELEQVLYLFKRIIQSGRTLIGYDLVEVGVGEQNTDANVGAHIIWRLNNLLVKSNLLN</sequence>
<comment type="similarity">
    <text evidence="4">Belongs to the arginase family.</text>
</comment>
<dbReference type="Pfam" id="PF00491">
    <property type="entry name" value="Arginase"/>
    <property type="match status" value="1"/>
</dbReference>
<feature type="binding site" evidence="3">
    <location>
        <position position="180"/>
    </location>
    <ligand>
        <name>Mn(2+)</name>
        <dbReference type="ChEBI" id="CHEBI:29035"/>
        <label>1</label>
    </ligand>
</feature>
<reference evidence="5" key="1">
    <citation type="journal article" date="2014" name="Int. J. Syst. Evol. Microbiol.">
        <title>Complete genome sequence of Corynebacterium casei LMG S-19264T (=DSM 44701T), isolated from a smear-ripened cheese.</title>
        <authorList>
            <consortium name="US DOE Joint Genome Institute (JGI-PGF)"/>
            <person name="Walter F."/>
            <person name="Albersmeier A."/>
            <person name="Kalinowski J."/>
            <person name="Ruckert C."/>
        </authorList>
    </citation>
    <scope>NUCLEOTIDE SEQUENCE</scope>
    <source>
        <strain evidence="5">CGMCC 1.15290</strain>
    </source>
</reference>
<feature type="binding site" evidence="3">
    <location>
        <position position="178"/>
    </location>
    <ligand>
        <name>Mn(2+)</name>
        <dbReference type="ChEBI" id="CHEBI:29035"/>
        <label>1</label>
    </ligand>
</feature>
<dbReference type="AlphaFoldDB" id="A0A917IXP3"/>
<evidence type="ECO:0000313" key="5">
    <source>
        <dbReference type="EMBL" id="GGH66403.1"/>
    </source>
</evidence>
<keyword evidence="3" id="KW-0464">Manganese</keyword>
<organism evidence="5 6">
    <name type="scientific">Filimonas zeae</name>
    <dbReference type="NCBI Taxonomy" id="1737353"/>
    <lineage>
        <taxon>Bacteria</taxon>
        <taxon>Pseudomonadati</taxon>
        <taxon>Bacteroidota</taxon>
        <taxon>Chitinophagia</taxon>
        <taxon>Chitinophagales</taxon>
        <taxon>Chitinophagaceae</taxon>
        <taxon>Filimonas</taxon>
    </lineage>
</organism>
<feature type="binding site" evidence="3">
    <location>
        <position position="155"/>
    </location>
    <ligand>
        <name>Mn(2+)</name>
        <dbReference type="ChEBI" id="CHEBI:29035"/>
        <label>1</label>
    </ligand>
</feature>
<dbReference type="EMBL" id="BMIB01000002">
    <property type="protein sequence ID" value="GGH66403.1"/>
    <property type="molecule type" value="Genomic_DNA"/>
</dbReference>
<gene>
    <name evidence="5" type="primary">speB</name>
    <name evidence="5" type="ORF">GCM10011379_20560</name>
</gene>
<dbReference type="GO" id="GO:0008783">
    <property type="term" value="F:agmatinase activity"/>
    <property type="evidence" value="ECO:0007669"/>
    <property type="project" value="TreeGrafter"/>
</dbReference>
<keyword evidence="1 3" id="KW-0479">Metal-binding</keyword>
<keyword evidence="2" id="KW-0378">Hydrolase</keyword>
<dbReference type="PRINTS" id="PR00116">
    <property type="entry name" value="ARGINASE"/>
</dbReference>
<comment type="cofactor">
    <cofactor evidence="3">
        <name>Mn(2+)</name>
        <dbReference type="ChEBI" id="CHEBI:29035"/>
    </cofactor>
    <text evidence="3">Binds 2 manganese ions per subunit.</text>
</comment>
<reference evidence="5" key="2">
    <citation type="submission" date="2020-09" db="EMBL/GenBank/DDBJ databases">
        <authorList>
            <person name="Sun Q."/>
            <person name="Zhou Y."/>
        </authorList>
    </citation>
    <scope>NUCLEOTIDE SEQUENCE</scope>
    <source>
        <strain evidence="5">CGMCC 1.15290</strain>
    </source>
</reference>
<dbReference type="GO" id="GO:0033389">
    <property type="term" value="P:putrescine biosynthetic process from arginine, via agmatine"/>
    <property type="evidence" value="ECO:0007669"/>
    <property type="project" value="TreeGrafter"/>
</dbReference>